<name>A0A5C1YLT5_9PROT</name>
<feature type="region of interest" description="Disordered" evidence="1">
    <location>
        <begin position="55"/>
        <end position="79"/>
    </location>
</feature>
<dbReference type="AlphaFoldDB" id="A0A5C1YLT5"/>
<dbReference type="EMBL" id="CP043506">
    <property type="protein sequence ID" value="QEO17256.1"/>
    <property type="molecule type" value="Genomic_DNA"/>
</dbReference>
<evidence type="ECO:0000313" key="3">
    <source>
        <dbReference type="Proteomes" id="UP000324536"/>
    </source>
</evidence>
<protein>
    <submittedName>
        <fullName evidence="2">Uncharacterized protein</fullName>
    </submittedName>
</protein>
<evidence type="ECO:0000256" key="1">
    <source>
        <dbReference type="SAM" id="MobiDB-lite"/>
    </source>
</evidence>
<dbReference type="OrthoDB" id="7261578at2"/>
<dbReference type="Proteomes" id="UP000324536">
    <property type="component" value="Chromosome"/>
</dbReference>
<sequence>MSAFTRLWRRAPLWRTALLTTGACTALSVLFPAPWLATRLPAYAHLASSIRHALPGQGSADSTAEDGSALHPDEDQRTVSVPPMDAQFEGSVAFAGRRVPLPAGKWHPLLNYQDDVSHGEILTSLYVRSEQGIVTGLMIAQATTQSIPLSDTQVVQEECHSTFNFMTESLPQDGARTECWMTSPVRVVNSVFLTSNQALQALVSSPLFIPPAVQRLTVMGFELPPVLVDAAWNHIEKTKDSSRVDFMSVHILLSPAESGSRKVPGAPENWSRAGMADSPAVADFVQRSNAWLQGWVPYLRQGFDGSLSTTAPPPAAAATDPAFHG</sequence>
<keyword evidence="3" id="KW-1185">Reference proteome</keyword>
<proteinExistence type="predicted"/>
<dbReference type="KEGG" id="acek:FLP30_05520"/>
<reference evidence="2 3" key="1">
    <citation type="submission" date="2019-09" db="EMBL/GenBank/DDBJ databases">
        <title>Genome sequencing of strain KACC 21233.</title>
        <authorList>
            <person name="Heo J."/>
            <person name="Kim S.-J."/>
            <person name="Kim J.-S."/>
            <person name="Hong S.-B."/>
            <person name="Kwon S.-W."/>
        </authorList>
    </citation>
    <scope>NUCLEOTIDE SEQUENCE [LARGE SCALE GENOMIC DNA]</scope>
    <source>
        <strain evidence="2 3">KACC 21233</strain>
    </source>
</reference>
<accession>A0A5C1YLT5</accession>
<evidence type="ECO:0000313" key="2">
    <source>
        <dbReference type="EMBL" id="QEO17256.1"/>
    </source>
</evidence>
<organism evidence="2 3">
    <name type="scientific">Acetobacter vaccinii</name>
    <dbReference type="NCBI Taxonomy" id="2592655"/>
    <lineage>
        <taxon>Bacteria</taxon>
        <taxon>Pseudomonadati</taxon>
        <taxon>Pseudomonadota</taxon>
        <taxon>Alphaproteobacteria</taxon>
        <taxon>Acetobacterales</taxon>
        <taxon>Acetobacteraceae</taxon>
        <taxon>Acetobacter</taxon>
    </lineage>
</organism>
<dbReference type="RefSeq" id="WP_149278935.1">
    <property type="nucleotide sequence ID" value="NZ_CP043506.1"/>
</dbReference>
<gene>
    <name evidence="2" type="ORF">FLP30_05520</name>
</gene>